<dbReference type="RefSeq" id="WP_204710261.1">
    <property type="nucleotide sequence ID" value="NZ_JBHSZV010000053.1"/>
</dbReference>
<keyword evidence="1" id="KW-0812">Transmembrane</keyword>
<feature type="transmembrane region" description="Helical" evidence="1">
    <location>
        <begin position="24"/>
        <end position="42"/>
    </location>
</feature>
<dbReference type="Proteomes" id="UP001596410">
    <property type="component" value="Unassembled WGS sequence"/>
</dbReference>
<protein>
    <submittedName>
        <fullName evidence="2">Uncharacterized protein</fullName>
    </submittedName>
</protein>
<keyword evidence="1" id="KW-1133">Transmembrane helix</keyword>
<reference evidence="3" key="1">
    <citation type="journal article" date="2019" name="Int. J. Syst. Evol. Microbiol.">
        <title>The Global Catalogue of Microorganisms (GCM) 10K type strain sequencing project: providing services to taxonomists for standard genome sequencing and annotation.</title>
        <authorList>
            <consortium name="The Broad Institute Genomics Platform"/>
            <consortium name="The Broad Institute Genome Sequencing Center for Infectious Disease"/>
            <person name="Wu L."/>
            <person name="Ma J."/>
        </authorList>
    </citation>
    <scope>NUCLEOTIDE SEQUENCE [LARGE SCALE GENOMIC DNA]</scope>
    <source>
        <strain evidence="3">CGMCC 4.1621</strain>
    </source>
</reference>
<keyword evidence="3" id="KW-1185">Reference proteome</keyword>
<comment type="caution">
    <text evidence="2">The sequence shown here is derived from an EMBL/GenBank/DDBJ whole genome shotgun (WGS) entry which is preliminary data.</text>
</comment>
<evidence type="ECO:0000313" key="2">
    <source>
        <dbReference type="EMBL" id="MFC7063716.1"/>
    </source>
</evidence>
<dbReference type="EMBL" id="JBHSZV010000053">
    <property type="protein sequence ID" value="MFC7063716.1"/>
    <property type="molecule type" value="Genomic_DNA"/>
</dbReference>
<name>A0ABW2ERZ5_9BACI</name>
<proteinExistence type="predicted"/>
<organism evidence="2 3">
    <name type="scientific">Halobacillus seohaensis</name>
    <dbReference type="NCBI Taxonomy" id="447421"/>
    <lineage>
        <taxon>Bacteria</taxon>
        <taxon>Bacillati</taxon>
        <taxon>Bacillota</taxon>
        <taxon>Bacilli</taxon>
        <taxon>Bacillales</taxon>
        <taxon>Bacillaceae</taxon>
        <taxon>Halobacillus</taxon>
    </lineage>
</organism>
<keyword evidence="1" id="KW-0472">Membrane</keyword>
<accession>A0ABW2ERZ5</accession>
<gene>
    <name evidence="2" type="ORF">ACFQIC_18110</name>
</gene>
<sequence length="90" mass="10430">MGIIMIFLMLSTVTPFLFMKLRKMPLAIVQSALLVGMWIYYFEAVFNVAPATFSPLWVIFYGGLIVSQAAWIMFIIYVVNTQDKYQKSYQ</sequence>
<evidence type="ECO:0000313" key="3">
    <source>
        <dbReference type="Proteomes" id="UP001596410"/>
    </source>
</evidence>
<evidence type="ECO:0000256" key="1">
    <source>
        <dbReference type="SAM" id="Phobius"/>
    </source>
</evidence>
<feature type="transmembrane region" description="Helical" evidence="1">
    <location>
        <begin position="54"/>
        <end position="79"/>
    </location>
</feature>